<protein>
    <submittedName>
        <fullName evidence="7">Gliding motility-associated-like protein</fullName>
    </submittedName>
</protein>
<dbReference type="InterPro" id="IPR006644">
    <property type="entry name" value="Cadg"/>
</dbReference>
<keyword evidence="4" id="KW-0325">Glycoprotein</keyword>
<dbReference type="InterPro" id="IPR015919">
    <property type="entry name" value="Cadherin-like_sf"/>
</dbReference>
<dbReference type="OrthoDB" id="1488158at2"/>
<dbReference type="SMART" id="SM00736">
    <property type="entry name" value="CADG"/>
    <property type="match status" value="4"/>
</dbReference>
<feature type="domain" description="Cadherin" evidence="6">
    <location>
        <begin position="147"/>
        <end position="239"/>
    </location>
</feature>
<keyword evidence="5" id="KW-0732">Signal</keyword>
<feature type="chain" id="PRO_5017812689" evidence="5">
    <location>
        <begin position="23"/>
        <end position="1428"/>
    </location>
</feature>
<evidence type="ECO:0000313" key="7">
    <source>
        <dbReference type="EMBL" id="RED92320.1"/>
    </source>
</evidence>
<dbReference type="Proteomes" id="UP000256779">
    <property type="component" value="Unassembled WGS sequence"/>
</dbReference>
<keyword evidence="3" id="KW-0472">Membrane</keyword>
<comment type="caution">
    <text evidence="7">The sequence shown here is derived from an EMBL/GenBank/DDBJ whole genome shotgun (WGS) entry which is preliminary data.</text>
</comment>
<feature type="domain" description="Cadherin" evidence="6">
    <location>
        <begin position="1144"/>
        <end position="1236"/>
    </location>
</feature>
<gene>
    <name evidence="7" type="ORF">C7460_13134</name>
</gene>
<dbReference type="PANTHER" id="PTHR24028">
    <property type="entry name" value="CADHERIN-87A"/>
    <property type="match status" value="1"/>
</dbReference>
<accession>A0A3D9KWQ4</accession>
<dbReference type="PROSITE" id="PS50268">
    <property type="entry name" value="CADHERIN_2"/>
    <property type="match status" value="12"/>
</dbReference>
<evidence type="ECO:0000256" key="4">
    <source>
        <dbReference type="ARBA" id="ARBA00023180"/>
    </source>
</evidence>
<dbReference type="EMBL" id="QREG01000031">
    <property type="protein sequence ID" value="RED92320.1"/>
    <property type="molecule type" value="Genomic_DNA"/>
</dbReference>
<keyword evidence="8" id="KW-1185">Reference proteome</keyword>
<dbReference type="Gene3D" id="2.60.40.60">
    <property type="entry name" value="Cadherins"/>
    <property type="match status" value="12"/>
</dbReference>
<evidence type="ECO:0000313" key="8">
    <source>
        <dbReference type="Proteomes" id="UP000256779"/>
    </source>
</evidence>
<feature type="domain" description="Cadherin" evidence="6">
    <location>
        <begin position="547"/>
        <end position="636"/>
    </location>
</feature>
<dbReference type="PANTHER" id="PTHR24028:SF328">
    <property type="entry name" value="CADHERIN-3"/>
    <property type="match status" value="1"/>
</dbReference>
<dbReference type="Pfam" id="PF00028">
    <property type="entry name" value="Cadherin"/>
    <property type="match status" value="7"/>
</dbReference>
<proteinExistence type="predicted"/>
<evidence type="ECO:0000256" key="3">
    <source>
        <dbReference type="ARBA" id="ARBA00022989"/>
    </source>
</evidence>
<feature type="domain" description="Cadherin" evidence="6">
    <location>
        <begin position="444"/>
        <end position="537"/>
    </location>
</feature>
<feature type="domain" description="Cadherin" evidence="6">
    <location>
        <begin position="745"/>
        <end position="837"/>
    </location>
</feature>
<evidence type="ECO:0000259" key="6">
    <source>
        <dbReference type="PROSITE" id="PS50268"/>
    </source>
</evidence>
<evidence type="ECO:0000256" key="5">
    <source>
        <dbReference type="SAM" id="SignalP"/>
    </source>
</evidence>
<dbReference type="CDD" id="cd11304">
    <property type="entry name" value="Cadherin_repeat"/>
    <property type="match status" value="12"/>
</dbReference>
<feature type="domain" description="Cadherin" evidence="6">
    <location>
        <begin position="636"/>
        <end position="737"/>
    </location>
</feature>
<evidence type="ECO:0000256" key="1">
    <source>
        <dbReference type="ARBA" id="ARBA00004167"/>
    </source>
</evidence>
<keyword evidence="2" id="KW-0812">Transmembrane</keyword>
<feature type="domain" description="Cadherin" evidence="6">
    <location>
        <begin position="847"/>
        <end position="938"/>
    </location>
</feature>
<feature type="domain" description="Cadherin" evidence="6">
    <location>
        <begin position="1036"/>
        <end position="1136"/>
    </location>
</feature>
<feature type="domain" description="Cadherin" evidence="6">
    <location>
        <begin position="346"/>
        <end position="437"/>
    </location>
</feature>
<organism evidence="7 8">
    <name type="scientific">Marinoscillum furvescens DSM 4134</name>
    <dbReference type="NCBI Taxonomy" id="1122208"/>
    <lineage>
        <taxon>Bacteria</taxon>
        <taxon>Pseudomonadati</taxon>
        <taxon>Bacteroidota</taxon>
        <taxon>Cytophagia</taxon>
        <taxon>Cytophagales</taxon>
        <taxon>Reichenbachiellaceae</taxon>
        <taxon>Marinoscillum</taxon>
    </lineage>
</organism>
<dbReference type="GO" id="GO:0005509">
    <property type="term" value="F:calcium ion binding"/>
    <property type="evidence" value="ECO:0007669"/>
    <property type="project" value="InterPro"/>
</dbReference>
<dbReference type="InterPro" id="IPR002126">
    <property type="entry name" value="Cadherin-like_dom"/>
</dbReference>
<reference evidence="7 8" key="1">
    <citation type="submission" date="2018-07" db="EMBL/GenBank/DDBJ databases">
        <title>Genomic Encyclopedia of Type Strains, Phase IV (KMG-IV): sequencing the most valuable type-strain genomes for metagenomic binning, comparative biology and taxonomic classification.</title>
        <authorList>
            <person name="Goeker M."/>
        </authorList>
    </citation>
    <scope>NUCLEOTIDE SEQUENCE [LARGE SCALE GENOMIC DNA]</scope>
    <source>
        <strain evidence="7 8">DSM 4134</strain>
    </source>
</reference>
<dbReference type="InterPro" id="IPR050174">
    <property type="entry name" value="Protocadherin/Cadherin-CA"/>
</dbReference>
<keyword evidence="3" id="KW-1133">Transmembrane helix</keyword>
<dbReference type="GO" id="GO:0007156">
    <property type="term" value="P:homophilic cell adhesion via plasma membrane adhesion molecules"/>
    <property type="evidence" value="ECO:0007669"/>
    <property type="project" value="InterPro"/>
</dbReference>
<dbReference type="GO" id="GO:0005886">
    <property type="term" value="C:plasma membrane"/>
    <property type="evidence" value="ECO:0007669"/>
    <property type="project" value="TreeGrafter"/>
</dbReference>
<feature type="domain" description="Cadherin" evidence="6">
    <location>
        <begin position="1243"/>
        <end position="1345"/>
    </location>
</feature>
<feature type="domain" description="Cadherin" evidence="6">
    <location>
        <begin position="246"/>
        <end position="340"/>
    </location>
</feature>
<evidence type="ECO:0000256" key="2">
    <source>
        <dbReference type="ARBA" id="ARBA00022692"/>
    </source>
</evidence>
<feature type="signal peptide" evidence="5">
    <location>
        <begin position="1"/>
        <end position="22"/>
    </location>
</feature>
<dbReference type="Pfam" id="PF13585">
    <property type="entry name" value="CHU_C"/>
    <property type="match status" value="1"/>
</dbReference>
<dbReference type="SUPFAM" id="SSF49313">
    <property type="entry name" value="Cadherin-like"/>
    <property type="match status" value="12"/>
</dbReference>
<dbReference type="PRINTS" id="PR00205">
    <property type="entry name" value="CADHERIN"/>
</dbReference>
<sequence>MKNVLMIAALLLGFYSQGQAPASWTVDPNDFSHDMTVVARLEMNGRISTSSNDKVAAFIDGTVVGVGSPDVNVPSTGDVVVFLTVHSNSASGKTVTFQLYDDQNNEVLDAVNSLAFQANASTGENTDPYDISDNYAPTAVTLSASAVAENQVVGTVVGTLGSEDQNHTTGFTYALVTGTGDSGNSYFSVDGDEFKTAEVLNFEEFEELSVRLKTTDPKGATAETVFTITISNENDTPTDLTLSASTINENNELFDQVATIATTDEDAGDTFSYQLIGSDDDGDFEIRDNNRLVLGVAADFEVKSSYTLTLRVTDKGGAGATYDETFTINIGDVNETATDITLSNNEVDENSVEGTVIGSFTVTDEDAGDTHSFAFQNGTDSDGNFLLDGAALKIIVDSDFETKDVYFITIVTTDKGGLTYTKQFEIHIQDVNETPSDIALNANEVEENSASGTFIGRFSTTDVDAGDTFTYALVSGDGSSGNASFEIVGDELRTLADLDFETKKLYLLRVQVTDAGSNTRVENFTVSVTDGNDKPTDLNLSNFDFYENNEIGDEIAVISVTDQDATDTYVYSLVGVDDDSKFEIIDEKLIVSEVIDYETDQDLTITIRVTDDGGDGFTYDETFTLDINNRNEAPYEINVTNLVVAEDAALGTVIGTISAEDTDNAYGGESHTFTFNSGADVSGPFFIDGDELTISSKLDFETTSSYFITIQAKDVAGNTYAQQFEVTVTDVNEPPNDLYLSKNLLAEDAASGTFIGRLSVNDVDNPDTWTYAFVVGDGDADNGSFTIVNDELKSSGTYDYEVRNTYEVRIEATDQGSNTFVKTFIINITDSNDPPTDMELSKLDFHENNEVGQEVAEISVIDQDATDEYKFTLVGSDNDDFFEIIGNKLFVQKEVDYETNKELTLTIKVTDAAGEGFSYEEPFTFKINNVNEAPTQIFVTNLIVPEHQEIGTVIGEMTAEDSDSTFGELHTYAFATGEDVSGPFFIDGPNLELAEEVNFETKQKYFIVVTVTDKAQNTYTQQFDVLIENENDVPTALTIDNLEVDENMDAGTLVGTFETTDEDKGETFTYTLVEGVGAGGNASFTIENNELKTAEAFDFESTSSYKIRVRSTDSQGGSIEKNFVVTIVDANDAPTGLMLDNNDVDENLPEGTVIGVLSTDDTDAQDSFTYTLTGNDATVLNEYFKIVGDELQTATSLDAEAQSQYAIEVTVTDKGKTTFSESFVILINSVNETPVLLDTTFYVYENAEAGTSIGTLLGTDVDGDRLTYTFERNNPFFNEEIAAFNVVAGTGEVVVKTTDSLDYEQITEIIYLVTVTDSGSPELSTQALLRIELMDEVEPDILPVNEVITPNDDGYNDYFRVQNIQLYENYTLVIYSGSGIEVYRKGPYNNDWAGQGKNGDDLDPGVYYYKFAGPDGPVYRGTVTIIRD</sequence>
<dbReference type="SMART" id="SM00112">
    <property type="entry name" value="CA"/>
    <property type="match status" value="12"/>
</dbReference>
<name>A0A3D9KWQ4_MARFU</name>
<feature type="domain" description="Cadherin" evidence="6">
    <location>
        <begin position="944"/>
        <end position="1036"/>
    </location>
</feature>
<comment type="subcellular location">
    <subcellularLocation>
        <location evidence="1">Membrane</location>
        <topology evidence="1">Single-pass membrane protein</topology>
    </subcellularLocation>
</comment>
<dbReference type="RefSeq" id="WP_115870276.1">
    <property type="nucleotide sequence ID" value="NZ_QREG01000031.1"/>
</dbReference>